<name>A0A0A9GAF3_ARUDO</name>
<organism evidence="1">
    <name type="scientific">Arundo donax</name>
    <name type="common">Giant reed</name>
    <name type="synonym">Donax arundinaceus</name>
    <dbReference type="NCBI Taxonomy" id="35708"/>
    <lineage>
        <taxon>Eukaryota</taxon>
        <taxon>Viridiplantae</taxon>
        <taxon>Streptophyta</taxon>
        <taxon>Embryophyta</taxon>
        <taxon>Tracheophyta</taxon>
        <taxon>Spermatophyta</taxon>
        <taxon>Magnoliopsida</taxon>
        <taxon>Liliopsida</taxon>
        <taxon>Poales</taxon>
        <taxon>Poaceae</taxon>
        <taxon>PACMAD clade</taxon>
        <taxon>Arundinoideae</taxon>
        <taxon>Arundineae</taxon>
        <taxon>Arundo</taxon>
    </lineage>
</organism>
<proteinExistence type="predicted"/>
<reference evidence="1" key="2">
    <citation type="journal article" date="2015" name="Data Brief">
        <title>Shoot transcriptome of the giant reed, Arundo donax.</title>
        <authorList>
            <person name="Barrero R.A."/>
            <person name="Guerrero F.D."/>
            <person name="Moolhuijzen P."/>
            <person name="Goolsby J.A."/>
            <person name="Tidwell J."/>
            <person name="Bellgard S.E."/>
            <person name="Bellgard M.I."/>
        </authorList>
    </citation>
    <scope>NUCLEOTIDE SEQUENCE</scope>
    <source>
        <tissue evidence="1">Shoot tissue taken approximately 20 cm above the soil surface</tissue>
    </source>
</reference>
<reference evidence="1" key="1">
    <citation type="submission" date="2014-09" db="EMBL/GenBank/DDBJ databases">
        <authorList>
            <person name="Magalhaes I.L.F."/>
            <person name="Oliveira U."/>
            <person name="Santos F.R."/>
            <person name="Vidigal T.H.D.A."/>
            <person name="Brescovit A.D."/>
            <person name="Santos A.J."/>
        </authorList>
    </citation>
    <scope>NUCLEOTIDE SEQUENCE</scope>
    <source>
        <tissue evidence="1">Shoot tissue taken approximately 20 cm above the soil surface</tissue>
    </source>
</reference>
<evidence type="ECO:0000313" key="1">
    <source>
        <dbReference type="EMBL" id="JAE20449.1"/>
    </source>
</evidence>
<sequence>MASAASASAGALEELPEAMLGLGQLLHGSAEHGGAGHLLVHLVRLRVHLLPGGRHPPVPVAAGVGELQKGVSEVTEGGIGAAASESGDGVGGGAERVDELGAGEAEEEVVVVGDDLADAVEVDDLVAEARDGGVPNGAPHVEELGH</sequence>
<dbReference type="EMBL" id="GBRH01177447">
    <property type="protein sequence ID" value="JAE20449.1"/>
    <property type="molecule type" value="Transcribed_RNA"/>
</dbReference>
<dbReference type="AlphaFoldDB" id="A0A0A9GAF3"/>
<protein>
    <submittedName>
        <fullName evidence="1">Uncharacterized protein</fullName>
    </submittedName>
</protein>
<accession>A0A0A9GAF3</accession>